<sequence>MIGLVADVIPTANNTTSRNYKFLAEKICAIHTSLTYDKTSFIDPYFPLMPQTRVTNDL</sequence>
<dbReference type="CTD" id="9953340"/>
<dbReference type="KEGG" id="loa:LOAG_15845"/>
<gene>
    <name evidence="1" type="ORF">LOAG_15845</name>
</gene>
<protein>
    <submittedName>
        <fullName evidence="1">Uncharacterized protein</fullName>
    </submittedName>
</protein>
<dbReference type="EMBL" id="JH714987">
    <property type="protein sequence ID" value="EFO12688.1"/>
    <property type="molecule type" value="Genomic_DNA"/>
</dbReference>
<dbReference type="AlphaFoldDB" id="A0A1S0TET2"/>
<evidence type="ECO:0000313" key="1">
    <source>
        <dbReference type="EMBL" id="EFO12688.1"/>
    </source>
</evidence>
<name>A0A1S0TET2_LOALO</name>
<accession>A0A1S0TET2</accession>
<dbReference type="GeneID" id="9953340"/>
<dbReference type="RefSeq" id="XP_003151381.1">
    <property type="nucleotide sequence ID" value="XM_003151333.1"/>
</dbReference>
<dbReference type="InParanoid" id="A0A1S0TET2"/>
<reference evidence="1" key="1">
    <citation type="submission" date="2012-04" db="EMBL/GenBank/DDBJ databases">
        <title>The Genome Sequence of Loa loa.</title>
        <authorList>
            <consortium name="The Broad Institute Genome Sequencing Platform"/>
            <consortium name="Broad Institute Genome Sequencing Center for Infectious Disease"/>
            <person name="Nutman T.B."/>
            <person name="Fink D.L."/>
            <person name="Russ C."/>
            <person name="Young S."/>
            <person name="Zeng Q."/>
            <person name="Gargeya S."/>
            <person name="Alvarado L."/>
            <person name="Berlin A."/>
            <person name="Chapman S.B."/>
            <person name="Chen Z."/>
            <person name="Freedman E."/>
            <person name="Gellesch M."/>
            <person name="Goldberg J."/>
            <person name="Griggs A."/>
            <person name="Gujja S."/>
            <person name="Heilman E.R."/>
            <person name="Heiman D."/>
            <person name="Howarth C."/>
            <person name="Mehta T."/>
            <person name="Neiman D."/>
            <person name="Pearson M."/>
            <person name="Roberts A."/>
            <person name="Saif S."/>
            <person name="Shea T."/>
            <person name="Shenoy N."/>
            <person name="Sisk P."/>
            <person name="Stolte C."/>
            <person name="Sykes S."/>
            <person name="White J."/>
            <person name="Yandava C."/>
            <person name="Haas B."/>
            <person name="Henn M.R."/>
            <person name="Nusbaum C."/>
            <person name="Birren B."/>
        </authorList>
    </citation>
    <scope>NUCLEOTIDE SEQUENCE [LARGE SCALE GENOMIC DNA]</scope>
</reference>
<organism evidence="1">
    <name type="scientific">Loa loa</name>
    <name type="common">Eye worm</name>
    <name type="synonym">Filaria loa</name>
    <dbReference type="NCBI Taxonomy" id="7209"/>
    <lineage>
        <taxon>Eukaryota</taxon>
        <taxon>Metazoa</taxon>
        <taxon>Ecdysozoa</taxon>
        <taxon>Nematoda</taxon>
        <taxon>Chromadorea</taxon>
        <taxon>Rhabditida</taxon>
        <taxon>Spirurina</taxon>
        <taxon>Spiruromorpha</taxon>
        <taxon>Filarioidea</taxon>
        <taxon>Onchocercidae</taxon>
        <taxon>Loa</taxon>
    </lineage>
</organism>
<proteinExistence type="predicted"/>